<reference evidence="1 2" key="1">
    <citation type="journal article" date="2016" name="Virus Genes">
        <title>Genomic characterization of Salmonella bacteriophages isolated from India.</title>
        <authorList>
            <person name="Karpe Y.A."/>
            <person name="Kanade G.D."/>
            <person name="Pingale K.D."/>
            <person name="Arankalle V.A."/>
            <person name="Banerjee K."/>
        </authorList>
    </citation>
    <scope>NUCLEOTIDE SEQUENCE [LARGE SCALE GENOMIC DNA]</scope>
</reference>
<accession>A0A0N7CF20</accession>
<organism evidence="1 2">
    <name type="scientific">Salmonella phage 38</name>
    <dbReference type="NCBI Taxonomy" id="1654891"/>
    <lineage>
        <taxon>Viruses</taxon>
        <taxon>Duplodnaviria</taxon>
        <taxon>Heunggongvirae</taxon>
        <taxon>Uroviricota</taxon>
        <taxon>Caudoviricetes</taxon>
        <taxon>Pantevenvirales</taxon>
        <taxon>Ackermannviridae</taxon>
        <taxon>Cvivirinae</taxon>
        <taxon>Kuttervirus</taxon>
        <taxon>Kuttervirus kv38</taxon>
    </lineage>
</organism>
<dbReference type="OrthoDB" id="15704at10239"/>
<dbReference type="EMBL" id="KR296692">
    <property type="protein sequence ID" value="AKJ73812.1"/>
    <property type="molecule type" value="Genomic_DNA"/>
</dbReference>
<name>A0A0N7CF20_9CAUD</name>
<protein>
    <submittedName>
        <fullName evidence="1">Uncharacterized protein</fullName>
    </submittedName>
</protein>
<evidence type="ECO:0000313" key="1">
    <source>
        <dbReference type="EMBL" id="AKJ73812.1"/>
    </source>
</evidence>
<dbReference type="Proteomes" id="UP000201337">
    <property type="component" value="Segment"/>
</dbReference>
<sequence length="122" mass="13635">MSSKQPSNIAGGGDSPVNYKIIDPGSDQLAIIEITEGKFRGVQFRIGKVGVHLDNGEPRLSFTTDILKKPWRLLFVNLKENDLFTVVSGDILVDLIQQNAQDYNKIWWGSCQCYSNLSCFPN</sequence>
<keyword evidence="2" id="KW-1185">Reference proteome</keyword>
<dbReference type="KEGG" id="vg:26683920"/>
<gene>
    <name evidence="1" type="ORF">SP38_210</name>
</gene>
<dbReference type="RefSeq" id="YP_009220954.1">
    <property type="nucleotide sequence ID" value="NC_029042.1"/>
</dbReference>
<proteinExistence type="predicted"/>
<dbReference type="GeneID" id="26683920"/>
<evidence type="ECO:0000313" key="2">
    <source>
        <dbReference type="Proteomes" id="UP000201337"/>
    </source>
</evidence>